<keyword evidence="3" id="KW-1185">Reference proteome</keyword>
<evidence type="ECO:0000313" key="2">
    <source>
        <dbReference type="EMBL" id="CAL5225904.1"/>
    </source>
</evidence>
<dbReference type="EMBL" id="CAXHTA020000015">
    <property type="protein sequence ID" value="CAL5225904.1"/>
    <property type="molecule type" value="Genomic_DNA"/>
</dbReference>
<dbReference type="Proteomes" id="UP001497392">
    <property type="component" value="Unassembled WGS sequence"/>
</dbReference>
<gene>
    <name evidence="2" type="primary">g8695</name>
    <name evidence="2" type="ORF">VP750_LOCUS7810</name>
</gene>
<feature type="compositionally biased region" description="Low complexity" evidence="1">
    <location>
        <begin position="247"/>
        <end position="257"/>
    </location>
</feature>
<feature type="region of interest" description="Disordered" evidence="1">
    <location>
        <begin position="78"/>
        <end position="159"/>
    </location>
</feature>
<accession>A0ABP1G0Z4</accession>
<feature type="compositionally biased region" description="Low complexity" evidence="1">
    <location>
        <begin position="83"/>
        <end position="98"/>
    </location>
</feature>
<comment type="caution">
    <text evidence="2">The sequence shown here is derived from an EMBL/GenBank/DDBJ whole genome shotgun (WGS) entry which is preliminary data.</text>
</comment>
<evidence type="ECO:0000256" key="1">
    <source>
        <dbReference type="SAM" id="MobiDB-lite"/>
    </source>
</evidence>
<feature type="region of interest" description="Disordered" evidence="1">
    <location>
        <begin position="207"/>
        <end position="270"/>
    </location>
</feature>
<evidence type="ECO:0000313" key="3">
    <source>
        <dbReference type="Proteomes" id="UP001497392"/>
    </source>
</evidence>
<organism evidence="2 3">
    <name type="scientific">Coccomyxa viridis</name>
    <dbReference type="NCBI Taxonomy" id="1274662"/>
    <lineage>
        <taxon>Eukaryota</taxon>
        <taxon>Viridiplantae</taxon>
        <taxon>Chlorophyta</taxon>
        <taxon>core chlorophytes</taxon>
        <taxon>Trebouxiophyceae</taxon>
        <taxon>Trebouxiophyceae incertae sedis</taxon>
        <taxon>Coccomyxaceae</taxon>
        <taxon>Coccomyxa</taxon>
    </lineage>
</organism>
<proteinExistence type="predicted"/>
<reference evidence="2 3" key="1">
    <citation type="submission" date="2024-06" db="EMBL/GenBank/DDBJ databases">
        <authorList>
            <person name="Kraege A."/>
            <person name="Thomma B."/>
        </authorList>
    </citation>
    <scope>NUCLEOTIDE SEQUENCE [LARGE SCALE GENOMIC DNA]</scope>
</reference>
<protein>
    <submittedName>
        <fullName evidence="2">G8695 protein</fullName>
    </submittedName>
</protein>
<name>A0ABP1G0Z4_9CHLO</name>
<sequence>MANVRVEAAAVSVHTTAAGTSPSLAEAASEPTTLALAATCPFIRSILASQDPQAISNTLAPFMALANTTNATSTFAHRARGVAPASKRPPATTPAAPADQRTDEPDEPAAGAPSGGKDIAGDDWVMTDLSGADDPAAPTGRTVGVDSAEIAPASPEVPLVDTSMATEAEGITASASSLTTATPAETVAASVLTEAVPATSVAPALREIPVQAPSQTPPQAGEKPSAPAAIDQATEAMQEAPEEATRAEAAPEAAEPEGATQHTSEIPPKE</sequence>